<keyword evidence="4" id="KW-1185">Reference proteome</keyword>
<feature type="transmembrane region" description="Helical" evidence="1">
    <location>
        <begin position="155"/>
        <end position="171"/>
    </location>
</feature>
<feature type="transmembrane region" description="Helical" evidence="1">
    <location>
        <begin position="295"/>
        <end position="312"/>
    </location>
</feature>
<feature type="transmembrane region" description="Helical" evidence="1">
    <location>
        <begin position="178"/>
        <end position="197"/>
    </location>
</feature>
<keyword evidence="1" id="KW-1133">Transmembrane helix</keyword>
<dbReference type="Proteomes" id="UP001596043">
    <property type="component" value="Unassembled WGS sequence"/>
</dbReference>
<dbReference type="RefSeq" id="WP_379981221.1">
    <property type="nucleotide sequence ID" value="NZ_JBHSFV010000012.1"/>
</dbReference>
<dbReference type="EMBL" id="JBHSFV010000012">
    <property type="protein sequence ID" value="MFC4635721.1"/>
    <property type="molecule type" value="Genomic_DNA"/>
</dbReference>
<evidence type="ECO:0000256" key="2">
    <source>
        <dbReference type="SAM" id="SignalP"/>
    </source>
</evidence>
<gene>
    <name evidence="3" type="ORF">ACFO3O_17555</name>
</gene>
<evidence type="ECO:0000313" key="4">
    <source>
        <dbReference type="Proteomes" id="UP001596043"/>
    </source>
</evidence>
<feature type="chain" id="PRO_5046006347" evidence="2">
    <location>
        <begin position="20"/>
        <end position="324"/>
    </location>
</feature>
<feature type="transmembrane region" description="Helical" evidence="1">
    <location>
        <begin position="212"/>
        <end position="230"/>
    </location>
</feature>
<dbReference type="Pfam" id="PF04018">
    <property type="entry name" value="VCA0040-like"/>
    <property type="match status" value="1"/>
</dbReference>
<feature type="transmembrane region" description="Helical" evidence="1">
    <location>
        <begin position="242"/>
        <end position="260"/>
    </location>
</feature>
<accession>A0ABV9I1V9</accession>
<comment type="caution">
    <text evidence="3">The sequence shown here is derived from an EMBL/GenBank/DDBJ whole genome shotgun (WGS) entry which is preliminary data.</text>
</comment>
<evidence type="ECO:0000313" key="3">
    <source>
        <dbReference type="EMBL" id="MFC4635721.1"/>
    </source>
</evidence>
<name>A0ABV9I1V9_9FLAO</name>
<sequence>MSRSIFSYILILFKGMAMGAADVVPGVSGGTIAFISGIYQELIETIDRLDFGVISFWRKQGFKKMFSHYNLGFLISLFLGVFISILSLANLISYLLENHPVLVWSFFFGLVVASIIYIGKQIEKWNPLVILTALIGISIAYYITIASPAQAPNALYFFFLSGCIAIIAMILPGISGSFILVLLGSYGIVLAAVTDFVEGLLSGDWAAVKTSFIKVFLFIIGCVIGLKLFSKALKWMFVNKKELTLAVLTGFMIGSLNKIWPWKNILSTRIDRHGDEVPLLEKSVLPSSFEGDPQVLYAIIFAIIGFLAIFLLERLAVRKQTNAN</sequence>
<keyword evidence="1" id="KW-0472">Membrane</keyword>
<proteinExistence type="predicted"/>
<keyword evidence="2" id="KW-0732">Signal</keyword>
<protein>
    <submittedName>
        <fullName evidence="3">DUF368 domain-containing protein</fullName>
    </submittedName>
</protein>
<feature type="transmembrane region" description="Helical" evidence="1">
    <location>
        <begin position="125"/>
        <end position="143"/>
    </location>
</feature>
<feature type="signal peptide" evidence="2">
    <location>
        <begin position="1"/>
        <end position="19"/>
    </location>
</feature>
<feature type="transmembrane region" description="Helical" evidence="1">
    <location>
        <begin position="101"/>
        <end position="118"/>
    </location>
</feature>
<reference evidence="4" key="1">
    <citation type="journal article" date="2019" name="Int. J. Syst. Evol. Microbiol.">
        <title>The Global Catalogue of Microorganisms (GCM) 10K type strain sequencing project: providing services to taxonomists for standard genome sequencing and annotation.</title>
        <authorList>
            <consortium name="The Broad Institute Genomics Platform"/>
            <consortium name="The Broad Institute Genome Sequencing Center for Infectious Disease"/>
            <person name="Wu L."/>
            <person name="Ma J."/>
        </authorList>
    </citation>
    <scope>NUCLEOTIDE SEQUENCE [LARGE SCALE GENOMIC DNA]</scope>
    <source>
        <strain evidence="4">YJ-61-S</strain>
    </source>
</reference>
<dbReference type="PANTHER" id="PTHR37308:SF1">
    <property type="entry name" value="POLYPRENYL-PHOSPHATE TRANSPORTER"/>
    <property type="match status" value="1"/>
</dbReference>
<evidence type="ECO:0000256" key="1">
    <source>
        <dbReference type="SAM" id="Phobius"/>
    </source>
</evidence>
<organism evidence="3 4">
    <name type="scientific">Dokdonia ponticola</name>
    <dbReference type="NCBI Taxonomy" id="2041041"/>
    <lineage>
        <taxon>Bacteria</taxon>
        <taxon>Pseudomonadati</taxon>
        <taxon>Bacteroidota</taxon>
        <taxon>Flavobacteriia</taxon>
        <taxon>Flavobacteriales</taxon>
        <taxon>Flavobacteriaceae</taxon>
        <taxon>Dokdonia</taxon>
    </lineage>
</organism>
<dbReference type="InterPro" id="IPR007163">
    <property type="entry name" value="VCA0040-like"/>
</dbReference>
<keyword evidence="1" id="KW-0812">Transmembrane</keyword>
<dbReference type="PANTHER" id="PTHR37308">
    <property type="entry name" value="INTEGRAL MEMBRANE PROTEIN"/>
    <property type="match status" value="1"/>
</dbReference>
<feature type="transmembrane region" description="Helical" evidence="1">
    <location>
        <begin position="69"/>
        <end position="95"/>
    </location>
</feature>